<dbReference type="AlphaFoldDB" id="A0A835Q4C9"/>
<protein>
    <recommendedName>
        <fullName evidence="1">Erythromycin biosynthesis protein CIII-like C-terminal domain-containing protein</fullName>
    </recommendedName>
</protein>
<accession>A0A835Q4C9</accession>
<dbReference type="InterPro" id="IPR050426">
    <property type="entry name" value="Glycosyltransferase_28"/>
</dbReference>
<comment type="caution">
    <text evidence="2">The sequence shown here is derived from an EMBL/GenBank/DDBJ whole genome shotgun (WGS) entry which is preliminary data.</text>
</comment>
<evidence type="ECO:0000313" key="3">
    <source>
        <dbReference type="Proteomes" id="UP000636800"/>
    </source>
</evidence>
<reference evidence="2 3" key="1">
    <citation type="journal article" date="2020" name="Nat. Food">
        <title>A phased Vanilla planifolia genome enables genetic improvement of flavour and production.</title>
        <authorList>
            <person name="Hasing T."/>
            <person name="Tang H."/>
            <person name="Brym M."/>
            <person name="Khazi F."/>
            <person name="Huang T."/>
            <person name="Chambers A.H."/>
        </authorList>
    </citation>
    <scope>NUCLEOTIDE SEQUENCE [LARGE SCALE GENOMIC DNA]</scope>
    <source>
        <tissue evidence="2">Leaf</tissue>
    </source>
</reference>
<dbReference type="InterPro" id="IPR010610">
    <property type="entry name" value="EryCIII-like_C"/>
</dbReference>
<dbReference type="OrthoDB" id="759910at2759"/>
<dbReference type="GO" id="GO:0016757">
    <property type="term" value="F:glycosyltransferase activity"/>
    <property type="evidence" value="ECO:0007669"/>
    <property type="project" value="UniProtKB-ARBA"/>
</dbReference>
<dbReference type="PANTHER" id="PTHR48050">
    <property type="entry name" value="STEROL 3-BETA-GLUCOSYLTRANSFERASE"/>
    <property type="match status" value="1"/>
</dbReference>
<dbReference type="Proteomes" id="UP000636800">
    <property type="component" value="Chromosome 10"/>
</dbReference>
<evidence type="ECO:0000313" key="2">
    <source>
        <dbReference type="EMBL" id="KAG0463980.1"/>
    </source>
</evidence>
<gene>
    <name evidence="2" type="ORF">HPP92_020049</name>
</gene>
<keyword evidence="3" id="KW-1185">Reference proteome</keyword>
<dbReference type="Pfam" id="PF06722">
    <property type="entry name" value="EryCIII-like_C"/>
    <property type="match status" value="1"/>
</dbReference>
<dbReference type="SUPFAM" id="SSF53756">
    <property type="entry name" value="UDP-Glycosyltransferase/glycogen phosphorylase"/>
    <property type="match status" value="1"/>
</dbReference>
<evidence type="ECO:0000259" key="1">
    <source>
        <dbReference type="Pfam" id="PF06722"/>
    </source>
</evidence>
<feature type="domain" description="Erythromycin biosynthesis protein CIII-like C-terminal" evidence="1">
    <location>
        <begin position="93"/>
        <end position="147"/>
    </location>
</feature>
<dbReference type="Gene3D" id="3.40.50.2000">
    <property type="entry name" value="Glycogen Phosphorylase B"/>
    <property type="match status" value="1"/>
</dbReference>
<sequence>MQVTIVVVRLQQRDCGMSSMGFIRNTEAFLSVLKAVIKTTSHRFVLFSAGYEPLDTVIEMISGASSSSNLSKQECSKGCTLLFDDQLLCFSGSIPYIWLFSRCAAAFHHGGSGSTAAALHAGIPQIICPFILDQFYWAERLYWLGVAPQPLERQYVVPESNDAASIKKASDMLSKAISLALSPPIKKQALEIAEKVSVEDGVAEALKVLKEQAIFAAGDGN</sequence>
<dbReference type="PANTHER" id="PTHR48050:SF11">
    <property type="entry name" value="GLYCOSYLTRANSFERASE"/>
    <property type="match status" value="1"/>
</dbReference>
<organism evidence="2 3">
    <name type="scientific">Vanilla planifolia</name>
    <name type="common">Vanilla</name>
    <dbReference type="NCBI Taxonomy" id="51239"/>
    <lineage>
        <taxon>Eukaryota</taxon>
        <taxon>Viridiplantae</taxon>
        <taxon>Streptophyta</taxon>
        <taxon>Embryophyta</taxon>
        <taxon>Tracheophyta</taxon>
        <taxon>Spermatophyta</taxon>
        <taxon>Magnoliopsida</taxon>
        <taxon>Liliopsida</taxon>
        <taxon>Asparagales</taxon>
        <taxon>Orchidaceae</taxon>
        <taxon>Vanilloideae</taxon>
        <taxon>Vanilleae</taxon>
        <taxon>Vanilla</taxon>
    </lineage>
</organism>
<name>A0A835Q4C9_VANPL</name>
<dbReference type="EMBL" id="JADCNL010000010">
    <property type="protein sequence ID" value="KAG0463980.1"/>
    <property type="molecule type" value="Genomic_DNA"/>
</dbReference>
<proteinExistence type="predicted"/>